<evidence type="ECO:0000256" key="13">
    <source>
        <dbReference type="ARBA" id="ARBA00023136"/>
    </source>
</evidence>
<keyword evidence="10 16" id="KW-0256">Endoplasmic reticulum</keyword>
<keyword evidence="12 16" id="KW-0443">Lipid metabolism</keyword>
<comment type="similarity">
    <text evidence="4 16">Belongs to the diacylglycerol acyltransferase family.</text>
</comment>
<evidence type="ECO:0000256" key="1">
    <source>
        <dbReference type="ARBA" id="ARBA00004477"/>
    </source>
</evidence>
<dbReference type="EC" id="2.3.1.20" evidence="5 16"/>
<accession>G4TFJ5</accession>
<evidence type="ECO:0000256" key="12">
    <source>
        <dbReference type="ARBA" id="ARBA00023098"/>
    </source>
</evidence>
<dbReference type="GO" id="GO:0004144">
    <property type="term" value="F:diacylglycerol O-acyltransferase activity"/>
    <property type="evidence" value="ECO:0007669"/>
    <property type="project" value="UniProtKB-UniRule"/>
</dbReference>
<dbReference type="OrthoDB" id="264532at2759"/>
<evidence type="ECO:0000256" key="11">
    <source>
        <dbReference type="ARBA" id="ARBA00022989"/>
    </source>
</evidence>
<keyword evidence="11 16" id="KW-1133">Transmembrane helix</keyword>
<comment type="pathway">
    <text evidence="3">Lipid metabolism.</text>
</comment>
<protein>
    <recommendedName>
        <fullName evidence="5 16">Diacylglycerol O-acyltransferase</fullName>
        <ecNumber evidence="5 16">2.3.1.20</ecNumber>
    </recommendedName>
</protein>
<comment type="caution">
    <text evidence="17">The sequence shown here is derived from an EMBL/GenBank/DDBJ whole genome shotgun (WGS) entry which is preliminary data.</text>
</comment>
<evidence type="ECO:0000256" key="15">
    <source>
        <dbReference type="ARBA" id="ARBA00048109"/>
    </source>
</evidence>
<evidence type="ECO:0000256" key="6">
    <source>
        <dbReference type="ARBA" id="ARBA00022516"/>
    </source>
</evidence>
<dbReference type="PANTHER" id="PTHR12317:SF0">
    <property type="entry name" value="ACYLTRANSFERASE"/>
    <property type="match status" value="1"/>
</dbReference>
<dbReference type="HOGENOM" id="CLU_023995_0_1_1"/>
<reference evidence="17 18" key="1">
    <citation type="journal article" date="2011" name="PLoS Pathog.">
        <title>Endophytic Life Strategies Decoded by Genome and Transcriptome Analyses of the Mutualistic Root Symbiont Piriformospora indica.</title>
        <authorList>
            <person name="Zuccaro A."/>
            <person name="Lahrmann U."/>
            <person name="Guldener U."/>
            <person name="Langen G."/>
            <person name="Pfiffi S."/>
            <person name="Biedenkopf D."/>
            <person name="Wong P."/>
            <person name="Samans B."/>
            <person name="Grimm C."/>
            <person name="Basiewicz M."/>
            <person name="Murat C."/>
            <person name="Martin F."/>
            <person name="Kogel K.H."/>
        </authorList>
    </citation>
    <scope>NUCLEOTIDE SEQUENCE [LARGE SCALE GENOMIC DNA]</scope>
    <source>
        <strain evidence="17 18">DSM 11827</strain>
    </source>
</reference>
<dbReference type="UniPathway" id="UPA00282"/>
<keyword evidence="6 16" id="KW-0444">Lipid biosynthesis</keyword>
<organism evidence="17 18">
    <name type="scientific">Serendipita indica (strain DSM 11827)</name>
    <name type="common">Root endophyte fungus</name>
    <name type="synonym">Piriformospora indica</name>
    <dbReference type="NCBI Taxonomy" id="1109443"/>
    <lineage>
        <taxon>Eukaryota</taxon>
        <taxon>Fungi</taxon>
        <taxon>Dikarya</taxon>
        <taxon>Basidiomycota</taxon>
        <taxon>Agaricomycotina</taxon>
        <taxon>Agaricomycetes</taxon>
        <taxon>Sebacinales</taxon>
        <taxon>Serendipitaceae</taxon>
        <taxon>Serendipita</taxon>
    </lineage>
</organism>
<dbReference type="STRING" id="1109443.G4TFJ5"/>
<dbReference type="EMBL" id="CAFZ01000072">
    <property type="protein sequence ID" value="CCA70111.1"/>
    <property type="molecule type" value="Genomic_DNA"/>
</dbReference>
<dbReference type="Pfam" id="PF03982">
    <property type="entry name" value="DAGAT"/>
    <property type="match status" value="1"/>
</dbReference>
<evidence type="ECO:0000256" key="14">
    <source>
        <dbReference type="ARBA" id="ARBA00023315"/>
    </source>
</evidence>
<dbReference type="CDD" id="cd07987">
    <property type="entry name" value="LPLAT_MGAT-like"/>
    <property type="match status" value="1"/>
</dbReference>
<dbReference type="AlphaFoldDB" id="G4TFJ5"/>
<evidence type="ECO:0000256" key="5">
    <source>
        <dbReference type="ARBA" id="ARBA00013244"/>
    </source>
</evidence>
<keyword evidence="7 17" id="KW-0808">Transferase</keyword>
<evidence type="ECO:0000256" key="9">
    <source>
        <dbReference type="ARBA" id="ARBA00022798"/>
    </source>
</evidence>
<dbReference type="GO" id="GO:0006071">
    <property type="term" value="P:glycerol metabolic process"/>
    <property type="evidence" value="ECO:0007669"/>
    <property type="project" value="UniProtKB-UniRule"/>
</dbReference>
<evidence type="ECO:0000256" key="3">
    <source>
        <dbReference type="ARBA" id="ARBA00005189"/>
    </source>
</evidence>
<gene>
    <name evidence="17" type="ORF">PIIN_04050</name>
</gene>
<dbReference type="GO" id="GO:0019432">
    <property type="term" value="P:triglyceride biosynthetic process"/>
    <property type="evidence" value="ECO:0007669"/>
    <property type="project" value="UniProtKB-UniRule"/>
</dbReference>
<comment type="catalytic activity">
    <reaction evidence="15 16">
        <text>an acyl-CoA + a 1,2-diacyl-sn-glycerol = a triacyl-sn-glycerol + CoA</text>
        <dbReference type="Rhea" id="RHEA:10868"/>
        <dbReference type="ChEBI" id="CHEBI:17815"/>
        <dbReference type="ChEBI" id="CHEBI:57287"/>
        <dbReference type="ChEBI" id="CHEBI:58342"/>
        <dbReference type="ChEBI" id="CHEBI:64615"/>
        <dbReference type="EC" id="2.3.1.20"/>
    </reaction>
</comment>
<dbReference type="eggNOG" id="KOG0831">
    <property type="taxonomic scope" value="Eukaryota"/>
</dbReference>
<evidence type="ECO:0000256" key="16">
    <source>
        <dbReference type="RuleBase" id="RU367023"/>
    </source>
</evidence>
<comment type="subcellular location">
    <subcellularLocation>
        <location evidence="1 16">Endoplasmic reticulum membrane</location>
        <topology evidence="1 16">Multi-pass membrane protein</topology>
    </subcellularLocation>
</comment>
<keyword evidence="13 16" id="KW-0472">Membrane</keyword>
<comment type="pathway">
    <text evidence="2 16">Glycerolipid metabolism; triacylglycerol biosynthesis.</text>
</comment>
<keyword evidence="14 16" id="KW-0012">Acyltransferase</keyword>
<feature type="transmembrane region" description="Helical" evidence="16">
    <location>
        <begin position="56"/>
        <end position="75"/>
    </location>
</feature>
<dbReference type="InterPro" id="IPR007130">
    <property type="entry name" value="DAGAT"/>
</dbReference>
<dbReference type="GO" id="GO:0005789">
    <property type="term" value="C:endoplasmic reticulum membrane"/>
    <property type="evidence" value="ECO:0007669"/>
    <property type="project" value="UniProtKB-SubCell"/>
</dbReference>
<evidence type="ECO:0000256" key="7">
    <source>
        <dbReference type="ARBA" id="ARBA00022679"/>
    </source>
</evidence>
<keyword evidence="9" id="KW-0319">Glycerol metabolism</keyword>
<proteinExistence type="inferred from homology"/>
<sequence>MESKADAKLAPSGTLLKSLSATNLSKRLKIPPLSSTFPEIEFAPVNVPHHRRLQTAAVAFVVCLIPISLAFFFLLCSFPPLWPFILIYVLWVIFDEAPEKGGRRSAWVRSWRIWDYYTSYFPASIKKEVDLPPDRPYLFGYHPHGIIGMGAIATFGTDGTRFSQHFPGITPYLMTLTTNFKMPLYRDLLMALGICSVSKKSCNYILEKGSGNAICIVIGGAAESLSAHPGTADLTLQNRVGFIKVAMQHGADLVPVFSFGENDIYEQMPNEKGTTLYTLQKHFQAIFGFTLPLFHGRGILNYNFGLMPYRRTIVSVFGRPIPTQKVEKPSMEMVLEVHAQYIAELKRIWEKYKDEYARQRTKELRII</sequence>
<dbReference type="PANTHER" id="PTHR12317">
    <property type="entry name" value="DIACYLGLYCEROL O-ACYLTRANSFERASE"/>
    <property type="match status" value="1"/>
</dbReference>
<evidence type="ECO:0000256" key="4">
    <source>
        <dbReference type="ARBA" id="ARBA00005420"/>
    </source>
</evidence>
<evidence type="ECO:0000313" key="18">
    <source>
        <dbReference type="Proteomes" id="UP000007148"/>
    </source>
</evidence>
<keyword evidence="8 16" id="KW-0812">Transmembrane</keyword>
<name>G4TFJ5_SERID</name>
<comment type="caution">
    <text evidence="16">Lacks conserved residue(s) required for the propagation of feature annotation.</text>
</comment>
<evidence type="ECO:0000256" key="2">
    <source>
        <dbReference type="ARBA" id="ARBA00004771"/>
    </source>
</evidence>
<dbReference type="InParanoid" id="G4TFJ5"/>
<evidence type="ECO:0000256" key="8">
    <source>
        <dbReference type="ARBA" id="ARBA00022692"/>
    </source>
</evidence>
<comment type="function">
    <text evidence="16">Catalyzes the terminal and only committed step in triacylglycerol synthesis by using diacylglycerol and fatty acyl CoA as substrates.</text>
</comment>
<dbReference type="OMA" id="IMGVACT"/>
<dbReference type="Proteomes" id="UP000007148">
    <property type="component" value="Unassembled WGS sequence"/>
</dbReference>
<keyword evidence="18" id="KW-1185">Reference proteome</keyword>
<dbReference type="FunCoup" id="G4TFJ5">
    <property type="interactions" value="85"/>
</dbReference>
<evidence type="ECO:0000313" key="17">
    <source>
        <dbReference type="EMBL" id="CCA70111.1"/>
    </source>
</evidence>
<evidence type="ECO:0000256" key="10">
    <source>
        <dbReference type="ARBA" id="ARBA00022824"/>
    </source>
</evidence>